<proteinExistence type="predicted"/>
<name>A0A0F0GY02_LENAE</name>
<evidence type="ECO:0000313" key="1">
    <source>
        <dbReference type="EMBL" id="KJK48165.1"/>
    </source>
</evidence>
<dbReference type="OrthoDB" id="452682at2"/>
<reference evidence="1 2" key="1">
    <citation type="submission" date="2015-02" db="EMBL/GenBank/DDBJ databases">
        <authorList>
            <person name="Ju K.-S."/>
            <person name="Doroghazi J.R."/>
            <person name="Metcalf W."/>
        </authorList>
    </citation>
    <scope>NUCLEOTIDE SEQUENCE [LARGE SCALE GENOMIC DNA]</scope>
    <source>
        <strain evidence="1 2">NRRL B-16140</strain>
    </source>
</reference>
<dbReference type="PATRIC" id="fig|68170.10.peg.4466"/>
<comment type="caution">
    <text evidence="1">The sequence shown here is derived from an EMBL/GenBank/DDBJ whole genome shotgun (WGS) entry which is preliminary data.</text>
</comment>
<keyword evidence="2" id="KW-1185">Reference proteome</keyword>
<dbReference type="AlphaFoldDB" id="A0A0F0GY02"/>
<gene>
    <name evidence="1" type="ORF">UK23_17820</name>
</gene>
<organism evidence="1 2">
    <name type="scientific">Lentzea aerocolonigenes</name>
    <name type="common">Lechevalieria aerocolonigenes</name>
    <name type="synonym">Saccharothrix aerocolonigenes</name>
    <dbReference type="NCBI Taxonomy" id="68170"/>
    <lineage>
        <taxon>Bacteria</taxon>
        <taxon>Bacillati</taxon>
        <taxon>Actinomycetota</taxon>
        <taxon>Actinomycetes</taxon>
        <taxon>Pseudonocardiales</taxon>
        <taxon>Pseudonocardiaceae</taxon>
        <taxon>Lentzea</taxon>
    </lineage>
</organism>
<dbReference type="Proteomes" id="UP000033393">
    <property type="component" value="Unassembled WGS sequence"/>
</dbReference>
<dbReference type="RefSeq" id="WP_045312681.1">
    <property type="nucleotide sequence ID" value="NZ_JYJG01000115.1"/>
</dbReference>
<evidence type="ECO:0000313" key="2">
    <source>
        <dbReference type="Proteomes" id="UP000033393"/>
    </source>
</evidence>
<protein>
    <submittedName>
        <fullName evidence="1">Uncharacterized protein</fullName>
    </submittedName>
</protein>
<accession>A0A0F0GY02</accession>
<dbReference type="EMBL" id="JYJG01000115">
    <property type="protein sequence ID" value="KJK48165.1"/>
    <property type="molecule type" value="Genomic_DNA"/>
</dbReference>
<sequence>MSLPVAVLLAVTTALVPSTAQWQRVGTGITEGVSGLAVLTSRGDHVEALSVIDNKKPGQERVRRIVLDRGRVTEVRPMTWQGETPVDLEAVAGVPHRPSEYVAVTSGSRAFHVRVERDVVTVVAAFDLPHDPEDNNESFALKAVGSRLAAVWADRGEGIRPTTIYSAYFSLQDHKLGPVSSVKYDTGAHEETVRHASDIAITPGGSLLVSSAVDPGDDGPFSSSLHEIGRLTPHKNTVTIDLAHRPRLRGTFEGRKIEAVTLLRGEVLLGTDDENDGGWVAER</sequence>